<name>A0A1Y2SHG7_9GAMM</name>
<protein>
    <submittedName>
        <fullName evidence="1">Uncharacterized protein</fullName>
    </submittedName>
</protein>
<gene>
    <name evidence="1" type="ORF">Xvie_00754</name>
</gene>
<keyword evidence="2" id="KW-1185">Reference proteome</keyword>
<accession>A0A1Y2SHG7</accession>
<evidence type="ECO:0000313" key="1">
    <source>
        <dbReference type="EMBL" id="OTA18067.1"/>
    </source>
</evidence>
<proteinExistence type="predicted"/>
<dbReference type="Proteomes" id="UP000194350">
    <property type="component" value="Unassembled WGS sequence"/>
</dbReference>
<dbReference type="EMBL" id="MUBJ01000002">
    <property type="protein sequence ID" value="OTA18067.1"/>
    <property type="molecule type" value="Genomic_DNA"/>
</dbReference>
<dbReference type="AlphaFoldDB" id="A0A1Y2SHG7"/>
<evidence type="ECO:0000313" key="2">
    <source>
        <dbReference type="Proteomes" id="UP000194350"/>
    </source>
</evidence>
<organism evidence="1 2">
    <name type="scientific">Xenorhabdus vietnamensis</name>
    <dbReference type="NCBI Taxonomy" id="351656"/>
    <lineage>
        <taxon>Bacteria</taxon>
        <taxon>Pseudomonadati</taxon>
        <taxon>Pseudomonadota</taxon>
        <taxon>Gammaproteobacteria</taxon>
        <taxon>Enterobacterales</taxon>
        <taxon>Morganellaceae</taxon>
        <taxon>Xenorhabdus</taxon>
    </lineage>
</organism>
<sequence>MCQVAHRRFSQCTGVTRLVGQRNARRDRAGIIGKHQRITPVATFKKVEDTFFRCQPLQESKVTFLILHTEFPFRVGMAQAEDDITDTVLFQNGGDNGRNVQLLEDPRILTQGGAPQIRANTHLVGGLV</sequence>
<reference evidence="1 2" key="1">
    <citation type="submission" date="2016-10" db="EMBL/GenBank/DDBJ databases">
        <title>Systematic genetic and metabolomic analysis of Xenorhabdus and Photorhabdus spp., highlights the requirements for a dual symbiotic and pathogenic life style.</title>
        <authorList>
            <person name="Tobias N.J."/>
            <person name="Wolff H."/>
            <person name="Djahanschiri B."/>
            <person name="Pidot S.J."/>
            <person name="Stinear T.P."/>
            <person name="Ebersberger I."/>
            <person name="Bode H.B."/>
        </authorList>
    </citation>
    <scope>NUCLEOTIDE SEQUENCE [LARGE SCALE GENOMIC DNA]</scope>
    <source>
        <strain evidence="1 2">DSM 22392</strain>
    </source>
</reference>
<comment type="caution">
    <text evidence="1">The sequence shown here is derived from an EMBL/GenBank/DDBJ whole genome shotgun (WGS) entry which is preliminary data.</text>
</comment>